<dbReference type="CDD" id="cd06577">
    <property type="entry name" value="PASTA_pknB"/>
    <property type="match status" value="1"/>
</dbReference>
<dbReference type="RefSeq" id="WP_380515518.1">
    <property type="nucleotide sequence ID" value="NZ_JBHEZX010000017.1"/>
</dbReference>
<reference evidence="5 6" key="1">
    <citation type="submission" date="2024-09" db="EMBL/GenBank/DDBJ databases">
        <authorList>
            <person name="Lee S.D."/>
        </authorList>
    </citation>
    <scope>NUCLEOTIDE SEQUENCE [LARGE SCALE GENOMIC DNA]</scope>
    <source>
        <strain evidence="3 6">N1-1</strain>
        <strain evidence="4 5">N1-3</strain>
    </source>
</reference>
<evidence type="ECO:0000313" key="6">
    <source>
        <dbReference type="Proteomes" id="UP001592582"/>
    </source>
</evidence>
<name>A0ABV6VIE4_9ACTN</name>
<dbReference type="Proteomes" id="UP001592530">
    <property type="component" value="Unassembled WGS sequence"/>
</dbReference>
<keyword evidence="6" id="KW-1185">Reference proteome</keyword>
<accession>A0ABV6VIE4</accession>
<feature type="compositionally biased region" description="Basic and acidic residues" evidence="1">
    <location>
        <begin position="126"/>
        <end position="135"/>
    </location>
</feature>
<dbReference type="Proteomes" id="UP001592582">
    <property type="component" value="Unassembled WGS sequence"/>
</dbReference>
<feature type="domain" description="PASTA" evidence="2">
    <location>
        <begin position="12"/>
        <end position="73"/>
    </location>
</feature>
<feature type="region of interest" description="Disordered" evidence="1">
    <location>
        <begin position="80"/>
        <end position="135"/>
    </location>
</feature>
<dbReference type="InterPro" id="IPR005543">
    <property type="entry name" value="PASTA_dom"/>
</dbReference>
<evidence type="ECO:0000259" key="2">
    <source>
        <dbReference type="Pfam" id="PF03793"/>
    </source>
</evidence>
<dbReference type="EMBL" id="JBHEZX010000017">
    <property type="protein sequence ID" value="MFC1413520.1"/>
    <property type="molecule type" value="Genomic_DNA"/>
</dbReference>
<evidence type="ECO:0000256" key="1">
    <source>
        <dbReference type="SAM" id="MobiDB-lite"/>
    </source>
</evidence>
<dbReference type="EMBL" id="JBHEZY010000010">
    <property type="protein sequence ID" value="MFC1433785.1"/>
    <property type="molecule type" value="Genomic_DNA"/>
</dbReference>
<comment type="caution">
    <text evidence="3">The sequence shown here is derived from an EMBL/GenBank/DDBJ whole genome shotgun (WGS) entry which is preliminary data.</text>
</comment>
<evidence type="ECO:0000313" key="4">
    <source>
        <dbReference type="EMBL" id="MFC1433785.1"/>
    </source>
</evidence>
<evidence type="ECO:0000313" key="3">
    <source>
        <dbReference type="EMBL" id="MFC1413520.1"/>
    </source>
</evidence>
<gene>
    <name evidence="4" type="ORF">ACEZDB_24345</name>
    <name evidence="3" type="ORF">ACEZDG_30090</name>
</gene>
<proteinExistence type="predicted"/>
<protein>
    <submittedName>
        <fullName evidence="3">PASTA domain-containing protein</fullName>
    </submittedName>
</protein>
<organism evidence="3 6">
    <name type="scientific">Streptacidiphilus alkalitolerans</name>
    <dbReference type="NCBI Taxonomy" id="3342712"/>
    <lineage>
        <taxon>Bacteria</taxon>
        <taxon>Bacillati</taxon>
        <taxon>Actinomycetota</taxon>
        <taxon>Actinomycetes</taxon>
        <taxon>Kitasatosporales</taxon>
        <taxon>Streptomycetaceae</taxon>
        <taxon>Streptacidiphilus</taxon>
    </lineage>
</organism>
<feature type="compositionally biased region" description="Acidic residues" evidence="1">
    <location>
        <begin position="103"/>
        <end position="113"/>
    </location>
</feature>
<sequence>MTWIGPSNSAEVTVPDVVGLIVAHARTVATEAGLALATDDPDGPPVGALTWPGVWVVTAQRPAAGTRMRRWGSLVIDFRELPGGTAGDREPRRPPPRPGELAAEAEPEVEPEVEAGPHPAADPDQPGERLRPPPA</sequence>
<dbReference type="Gene3D" id="3.30.10.20">
    <property type="match status" value="1"/>
</dbReference>
<evidence type="ECO:0000313" key="5">
    <source>
        <dbReference type="Proteomes" id="UP001592530"/>
    </source>
</evidence>
<dbReference type="Pfam" id="PF03793">
    <property type="entry name" value="PASTA"/>
    <property type="match status" value="1"/>
</dbReference>